<dbReference type="Gene3D" id="3.30.240.20">
    <property type="entry name" value="bsu07140 like domains"/>
    <property type="match status" value="2"/>
</dbReference>
<evidence type="ECO:0000256" key="7">
    <source>
        <dbReference type="SAM" id="Phobius"/>
    </source>
</evidence>
<keyword evidence="4 7" id="KW-0812">Transmembrane</keyword>
<reference evidence="9 10" key="1">
    <citation type="submission" date="2017-04" db="EMBL/GenBank/DDBJ databases">
        <authorList>
            <person name="Afonso C.L."/>
            <person name="Miller P.J."/>
            <person name="Scott M.A."/>
            <person name="Spackman E."/>
            <person name="Goraichik I."/>
            <person name="Dimitrov K.M."/>
            <person name="Suarez D.L."/>
            <person name="Swayne D.E."/>
        </authorList>
    </citation>
    <scope>NUCLEOTIDE SEQUENCE [LARGE SCALE GENOMIC DNA]</scope>
    <source>
        <strain evidence="9 10">DSM 5090</strain>
    </source>
</reference>
<dbReference type="PANTHER" id="PTHR34582">
    <property type="entry name" value="UPF0702 TRANSMEMBRANE PROTEIN YCAP"/>
    <property type="match status" value="1"/>
</dbReference>
<comment type="similarity">
    <text evidence="2">Belongs to the UPF0702 family.</text>
</comment>
<organism evidence="9 10">
    <name type="scientific">Sporomusa malonica</name>
    <dbReference type="NCBI Taxonomy" id="112901"/>
    <lineage>
        <taxon>Bacteria</taxon>
        <taxon>Bacillati</taxon>
        <taxon>Bacillota</taxon>
        <taxon>Negativicutes</taxon>
        <taxon>Selenomonadales</taxon>
        <taxon>Sporomusaceae</taxon>
        <taxon>Sporomusa</taxon>
    </lineage>
</organism>
<dbReference type="STRING" id="112901.SAMN04488500_10147"/>
<evidence type="ECO:0000256" key="1">
    <source>
        <dbReference type="ARBA" id="ARBA00004651"/>
    </source>
</evidence>
<evidence type="ECO:0000256" key="2">
    <source>
        <dbReference type="ARBA" id="ARBA00006448"/>
    </source>
</evidence>
<keyword evidence="5 7" id="KW-1133">Transmembrane helix</keyword>
<dbReference type="RefSeq" id="WP_084573587.1">
    <property type="nucleotide sequence ID" value="NZ_CP155572.1"/>
</dbReference>
<evidence type="ECO:0000256" key="5">
    <source>
        <dbReference type="ARBA" id="ARBA00022989"/>
    </source>
</evidence>
<proteinExistence type="inferred from homology"/>
<comment type="subcellular location">
    <subcellularLocation>
        <location evidence="1">Cell membrane</location>
        <topology evidence="1">Multi-pass membrane protein</topology>
    </subcellularLocation>
</comment>
<name>A0A1W1Y6K5_9FIRM</name>
<evidence type="ECO:0000259" key="8">
    <source>
        <dbReference type="Pfam" id="PF04239"/>
    </source>
</evidence>
<keyword evidence="3" id="KW-1003">Cell membrane</keyword>
<dbReference type="InterPro" id="IPR023090">
    <property type="entry name" value="UPF0702_alpha/beta_dom_sf"/>
</dbReference>
<feature type="domain" description="YetF C-terminal" evidence="8">
    <location>
        <begin position="84"/>
        <end position="216"/>
    </location>
</feature>
<dbReference type="Pfam" id="PF04239">
    <property type="entry name" value="DUF421"/>
    <property type="match status" value="1"/>
</dbReference>
<evidence type="ECO:0000256" key="3">
    <source>
        <dbReference type="ARBA" id="ARBA00022475"/>
    </source>
</evidence>
<dbReference type="PANTHER" id="PTHR34582:SF7">
    <property type="entry name" value="UPF0702 TRANSMEMBRANE PROTEIN YDFS"/>
    <property type="match status" value="1"/>
</dbReference>
<evidence type="ECO:0000313" key="9">
    <source>
        <dbReference type="EMBL" id="SMC31812.1"/>
    </source>
</evidence>
<evidence type="ECO:0000313" key="10">
    <source>
        <dbReference type="Proteomes" id="UP000192738"/>
    </source>
</evidence>
<dbReference type="OrthoDB" id="9778331at2"/>
<gene>
    <name evidence="9" type="ORF">SAMN04488500_10147</name>
</gene>
<dbReference type="AlphaFoldDB" id="A0A1W1Y6K5"/>
<keyword evidence="10" id="KW-1185">Reference proteome</keyword>
<dbReference type="InterPro" id="IPR007353">
    <property type="entry name" value="DUF421"/>
</dbReference>
<evidence type="ECO:0000256" key="6">
    <source>
        <dbReference type="ARBA" id="ARBA00023136"/>
    </source>
</evidence>
<feature type="transmembrane region" description="Helical" evidence="7">
    <location>
        <begin position="64"/>
        <end position="83"/>
    </location>
</feature>
<keyword evidence="6 7" id="KW-0472">Membrane</keyword>
<dbReference type="EMBL" id="FWXI01000001">
    <property type="protein sequence ID" value="SMC31812.1"/>
    <property type="molecule type" value="Genomic_DNA"/>
</dbReference>
<feature type="transmembrane region" description="Helical" evidence="7">
    <location>
        <begin position="12"/>
        <end position="28"/>
    </location>
</feature>
<dbReference type="Proteomes" id="UP000192738">
    <property type="component" value="Unassembled WGS sequence"/>
</dbReference>
<protein>
    <submittedName>
        <fullName evidence="9">Uncharacterized membrane protein YcaP, DUF421 family</fullName>
    </submittedName>
</protein>
<sequence>MEWQEFIRDTWQTSLVFVGLLVFTRILGKTQVGQLTFYEYVSGITIGSLAANIAAADANKVWNHYYDLVLFVALTYAVSLVTIKSRPLRKLIDGSPTIVIENGHIIEENMHNLRYDIDELNAHLRQQGVLDPAEVQYAILETTGDLSVIKKADNQPLTKSDFNIHLPDPSFPVELIMDGVIIERNLRRKNHSKDWLKKQLAERNISDISEVTYAGIDSKGQLFINRKTHSNYSNKSSEE</sequence>
<accession>A0A1W1Y6K5</accession>
<feature type="transmembrane region" description="Helical" evidence="7">
    <location>
        <begin position="40"/>
        <end position="58"/>
    </location>
</feature>
<evidence type="ECO:0000256" key="4">
    <source>
        <dbReference type="ARBA" id="ARBA00022692"/>
    </source>
</evidence>
<dbReference type="GO" id="GO:0005886">
    <property type="term" value="C:plasma membrane"/>
    <property type="evidence" value="ECO:0007669"/>
    <property type="project" value="UniProtKB-SubCell"/>
</dbReference>